<keyword evidence="1" id="KW-0175">Coiled coil</keyword>
<dbReference type="OrthoDB" id="7030669at2"/>
<evidence type="ECO:0000256" key="1">
    <source>
        <dbReference type="SAM" id="Coils"/>
    </source>
</evidence>
<dbReference type="Proteomes" id="UP000035489">
    <property type="component" value="Unassembled WGS sequence"/>
</dbReference>
<comment type="caution">
    <text evidence="3">The sequence shown here is derived from an EMBL/GenBank/DDBJ whole genome shotgun (WGS) entry which is preliminary data.</text>
</comment>
<feature type="region of interest" description="Disordered" evidence="2">
    <location>
        <begin position="446"/>
        <end position="512"/>
    </location>
</feature>
<protein>
    <submittedName>
        <fullName evidence="3">Uncharacterized protein</fullName>
    </submittedName>
</protein>
<evidence type="ECO:0000256" key="2">
    <source>
        <dbReference type="SAM" id="MobiDB-lite"/>
    </source>
</evidence>
<feature type="coiled-coil region" evidence="1">
    <location>
        <begin position="541"/>
        <end position="575"/>
    </location>
</feature>
<dbReference type="RefSeq" id="WP_047190523.1">
    <property type="nucleotide sequence ID" value="NZ_LCYG01000047.1"/>
</dbReference>
<reference evidence="3 4" key="1">
    <citation type="submission" date="2015-05" db="EMBL/GenBank/DDBJ databases">
        <title>Draft genome sequence of Microvirga vignae strain BR3299, a novel nitrogen fixing bacteria isolated from Brazil semi-aired region.</title>
        <authorList>
            <person name="Zilli J.E."/>
            <person name="Passos S.R."/>
            <person name="Leite J."/>
            <person name="Baldani J.I."/>
            <person name="Xavier G.R."/>
            <person name="Rumjaneck N.G."/>
            <person name="Simoes-Araujo J.L."/>
        </authorList>
    </citation>
    <scope>NUCLEOTIDE SEQUENCE [LARGE SCALE GENOMIC DNA]</scope>
    <source>
        <strain evidence="3 4">BR3299</strain>
    </source>
</reference>
<dbReference type="EMBL" id="LCYG01000047">
    <property type="protein sequence ID" value="KLK91710.1"/>
    <property type="molecule type" value="Genomic_DNA"/>
</dbReference>
<proteinExistence type="predicted"/>
<dbReference type="STRING" id="1225564.AA309_18645"/>
<evidence type="ECO:0000313" key="4">
    <source>
        <dbReference type="Proteomes" id="UP000035489"/>
    </source>
</evidence>
<feature type="compositionally biased region" description="Basic and acidic residues" evidence="2">
    <location>
        <begin position="460"/>
        <end position="505"/>
    </location>
</feature>
<keyword evidence="4" id="KW-1185">Reference proteome</keyword>
<name>A0A0H1R8Z5_9HYPH</name>
<evidence type="ECO:0000313" key="3">
    <source>
        <dbReference type="EMBL" id="KLK91710.1"/>
    </source>
</evidence>
<dbReference type="PATRIC" id="fig|1225564.3.peg.4883"/>
<accession>A0A0H1R8Z5</accession>
<feature type="coiled-coil region" evidence="1">
    <location>
        <begin position="794"/>
        <end position="876"/>
    </location>
</feature>
<gene>
    <name evidence="3" type="ORF">AA309_18645</name>
</gene>
<organism evidence="3 4">
    <name type="scientific">Microvirga vignae</name>
    <dbReference type="NCBI Taxonomy" id="1225564"/>
    <lineage>
        <taxon>Bacteria</taxon>
        <taxon>Pseudomonadati</taxon>
        <taxon>Pseudomonadota</taxon>
        <taxon>Alphaproteobacteria</taxon>
        <taxon>Hyphomicrobiales</taxon>
        <taxon>Methylobacteriaceae</taxon>
        <taxon>Microvirga</taxon>
    </lineage>
</organism>
<sequence>MSHIRRIYLCNVGQATSWRPPQIQKIFKPEIGLEPFTIMELENGGGKTTDISLGLATFEPSFRRFLPAIAKEDSDGGQARHFSDYFSEDGLPGMVAMEFIVPSTATADRIVIVGYVVTRREAEGKGQFRRDFFVIEPLPDLVTADVLATLPGSGEEDAYPELRSHRDIQAWIKHMRGRGDIVFDHEDGQDRWQKMAASHGIDLRLLGMLVDVNRRESNGDMGFFSYRTEREFLTALTGSLFEEDELASHYEHFSQGIAKIRSMEPRQAAMEQLTVLHDNASRFSRAAREYNSAMKQREDSTVSMGRIVARMRATEFELDGQIQQGLQTIDHLTLERENASERYEEMQGQSEGSWSTFYKLTCADAAERHERAIGAVTTVKREIAALGLVRLLAREAKTAEDLRDVRNKLQEQEEGLRPFIESEARARGVLIAILCRRKVSLQDQRQAADSERQNANAETEQSRDASRALVKRRQDLEGQKVRSESDVAEAERARSERIADGHLQESETATGAIKRIQAEEEAARIALSEWSGAIVREREAIASLENVSGELHAKIEEARQRKTQIQEALRGEEHLRAQCNMSEEVTRFLEGPVDPGLPRLQETLRERAEDLQRKILAGEIVLRRKEDMAKAVEAYGVAFDRPDAQRILEALHRAGLREAKAGGFWLSQTVLDPTKARAIVDADPLRLDIVVPTAADLAKATAILERETPDILSHVAISVARDVVPDQDPERIIVGPQDDAAWVRSSAVRLAEDTATERQRLSAEGNRLRIEAEAFVRIGALVETWMRTYGPRWVDDQRAALDAAETRIEHLTGEADQVRQEIAQRTQTVGELQDAVREYERKTEDRRQALKHLLRLRDIEAKAATARERLAEIYAEISGIKEQLEVVEHRIAEWAAIERTAFERSVKLGVSLKEIDAKLVRLGDAATPAEVPDLAVEDAEASWVRQKEDLDRKRSGIDPGLTVRESSLVENLEAIQSEIADFCNREGITRQDGMRFLPEAHVLDDLTERARKRLASHDAEVRAAFRALHEVETAHDKFRQERKISRYPDLPYENPEDAQVAAQAFGAEAAAQLRRREAIDEKEKAVALLISDLRTQRTRVKDWSDNLPAGFAHILPDGHAIADLGAEMKHFKEMVEHRDRAIEAARKWKEDATEISQSILKQVTSDTFKSVDPMVAENIRTSSLEALLQSGDELEGLVFDRIASIKDDVENLHRQIDLLTDLLKRFVGQGFRMLRDVMNVRIPDDSPVQPGKAIVRFRTGIVDIPQEARDRVMATVILEMARDQRTPRDGAHLLVDLMLKLTGSDMGTQVLKPTLVDGQYDPYNKMTHSGGEKMSVGMMFFAGIARLRAKALRKPMRRCAVLILDNPLGALTSPDLWRSTLSVLKAMDVQIIAYTGVIDHNVHEMFPYHVVMGRFRTPDGSEIHVRPVDYQRKPLPEAA</sequence>